<comment type="caution">
    <text evidence="16">The sequence shown here is derived from an EMBL/GenBank/DDBJ whole genome shotgun (WGS) entry which is preliminary data.</text>
</comment>
<keyword evidence="7 14" id="KW-0547">Nucleotide-binding</keyword>
<protein>
    <recommendedName>
        <fullName evidence="4 14">Corrinoid adenosyltransferase</fullName>
        <ecNumber evidence="3 14">2.5.1.17</ecNumber>
    </recommendedName>
    <alternativeName>
        <fullName evidence="9 14">Cob(II)alamin adenosyltransferase</fullName>
    </alternativeName>
    <alternativeName>
        <fullName evidence="11 14">Cob(II)yrinic acid a,c-diamide adenosyltransferase</fullName>
    </alternativeName>
    <alternativeName>
        <fullName evidence="10 14">Cobinamide/cobalamin adenosyltransferase</fullName>
    </alternativeName>
</protein>
<evidence type="ECO:0000256" key="11">
    <source>
        <dbReference type="ARBA" id="ARBA00033354"/>
    </source>
</evidence>
<dbReference type="InterPro" id="IPR029499">
    <property type="entry name" value="PduO-typ"/>
</dbReference>
<feature type="domain" description="Cobalamin adenosyltransferase-like" evidence="15">
    <location>
        <begin position="3"/>
        <end position="162"/>
    </location>
</feature>
<name>A0ABS2SRZ6_9BACI</name>
<comment type="catalytic activity">
    <reaction evidence="13 14">
        <text>2 cob(II)alamin + reduced [electron-transfer flavoprotein] + 2 ATP = 2 adenosylcob(III)alamin + 2 triphosphate + oxidized [electron-transfer flavoprotein] + 3 H(+)</text>
        <dbReference type="Rhea" id="RHEA:28671"/>
        <dbReference type="Rhea" id="RHEA-COMP:10685"/>
        <dbReference type="Rhea" id="RHEA-COMP:10686"/>
        <dbReference type="ChEBI" id="CHEBI:15378"/>
        <dbReference type="ChEBI" id="CHEBI:16304"/>
        <dbReference type="ChEBI" id="CHEBI:18036"/>
        <dbReference type="ChEBI" id="CHEBI:18408"/>
        <dbReference type="ChEBI" id="CHEBI:30616"/>
        <dbReference type="ChEBI" id="CHEBI:57692"/>
        <dbReference type="ChEBI" id="CHEBI:58307"/>
        <dbReference type="EC" id="2.5.1.17"/>
    </reaction>
</comment>
<dbReference type="Gene3D" id="1.20.1200.10">
    <property type="entry name" value="Cobalamin adenosyltransferase-like"/>
    <property type="match status" value="1"/>
</dbReference>
<evidence type="ECO:0000256" key="1">
    <source>
        <dbReference type="ARBA" id="ARBA00005121"/>
    </source>
</evidence>
<organism evidence="16 17">
    <name type="scientific">Shouchella xiaoxiensis</name>
    <dbReference type="NCBI Taxonomy" id="766895"/>
    <lineage>
        <taxon>Bacteria</taxon>
        <taxon>Bacillati</taxon>
        <taxon>Bacillota</taxon>
        <taxon>Bacilli</taxon>
        <taxon>Bacillales</taxon>
        <taxon>Bacillaceae</taxon>
        <taxon>Shouchella</taxon>
    </lineage>
</organism>
<keyword evidence="5 14" id="KW-0169">Cobalamin biosynthesis</keyword>
<evidence type="ECO:0000313" key="16">
    <source>
        <dbReference type="EMBL" id="MBM7838266.1"/>
    </source>
</evidence>
<comment type="catalytic activity">
    <reaction evidence="12 14">
        <text>2 cob(II)yrinate a,c diamide + reduced [electron-transfer flavoprotein] + 2 ATP = 2 adenosylcob(III)yrinate a,c-diamide + 2 triphosphate + oxidized [electron-transfer flavoprotein] + 3 H(+)</text>
        <dbReference type="Rhea" id="RHEA:11528"/>
        <dbReference type="Rhea" id="RHEA-COMP:10685"/>
        <dbReference type="Rhea" id="RHEA-COMP:10686"/>
        <dbReference type="ChEBI" id="CHEBI:15378"/>
        <dbReference type="ChEBI" id="CHEBI:18036"/>
        <dbReference type="ChEBI" id="CHEBI:30616"/>
        <dbReference type="ChEBI" id="CHEBI:57692"/>
        <dbReference type="ChEBI" id="CHEBI:58307"/>
        <dbReference type="ChEBI" id="CHEBI:58503"/>
        <dbReference type="ChEBI" id="CHEBI:58537"/>
        <dbReference type="EC" id="2.5.1.17"/>
    </reaction>
</comment>
<evidence type="ECO:0000256" key="12">
    <source>
        <dbReference type="ARBA" id="ARBA00048555"/>
    </source>
</evidence>
<reference evidence="16" key="1">
    <citation type="submission" date="2021-01" db="EMBL/GenBank/DDBJ databases">
        <title>Genomic Encyclopedia of Type Strains, Phase IV (KMG-IV): sequencing the most valuable type-strain genomes for metagenomic binning, comparative biology and taxonomic classification.</title>
        <authorList>
            <person name="Goeker M."/>
        </authorList>
    </citation>
    <scope>NUCLEOTIDE SEQUENCE</scope>
    <source>
        <strain evidence="16">DSM 21943</strain>
    </source>
</reference>
<dbReference type="PANTHER" id="PTHR12213">
    <property type="entry name" value="CORRINOID ADENOSYLTRANSFERASE"/>
    <property type="match status" value="1"/>
</dbReference>
<dbReference type="PANTHER" id="PTHR12213:SF0">
    <property type="entry name" value="CORRINOID ADENOSYLTRANSFERASE MMAB"/>
    <property type="match status" value="1"/>
</dbReference>
<keyword evidence="6 14" id="KW-0808">Transferase</keyword>
<evidence type="ECO:0000256" key="8">
    <source>
        <dbReference type="ARBA" id="ARBA00022840"/>
    </source>
</evidence>
<dbReference type="EC" id="2.5.1.17" evidence="3 14"/>
<evidence type="ECO:0000256" key="3">
    <source>
        <dbReference type="ARBA" id="ARBA00012454"/>
    </source>
</evidence>
<evidence type="ECO:0000256" key="13">
    <source>
        <dbReference type="ARBA" id="ARBA00048692"/>
    </source>
</evidence>
<evidence type="ECO:0000256" key="4">
    <source>
        <dbReference type="ARBA" id="ARBA00020963"/>
    </source>
</evidence>
<dbReference type="InterPro" id="IPR016030">
    <property type="entry name" value="CblAdoTrfase-like"/>
</dbReference>
<dbReference type="Proteomes" id="UP001179280">
    <property type="component" value="Unassembled WGS sequence"/>
</dbReference>
<keyword evidence="17" id="KW-1185">Reference proteome</keyword>
<evidence type="ECO:0000256" key="14">
    <source>
        <dbReference type="RuleBase" id="RU366026"/>
    </source>
</evidence>
<dbReference type="EMBL" id="JAFBCV010000003">
    <property type="protein sequence ID" value="MBM7838266.1"/>
    <property type="molecule type" value="Genomic_DNA"/>
</dbReference>
<dbReference type="Pfam" id="PF01923">
    <property type="entry name" value="Cob_adeno_trans"/>
    <property type="match status" value="1"/>
</dbReference>
<dbReference type="RefSeq" id="WP_204465392.1">
    <property type="nucleotide sequence ID" value="NZ_JAFBCV010000003.1"/>
</dbReference>
<dbReference type="NCBIfam" id="TIGR00636">
    <property type="entry name" value="PduO_Nterm"/>
    <property type="match status" value="1"/>
</dbReference>
<evidence type="ECO:0000256" key="7">
    <source>
        <dbReference type="ARBA" id="ARBA00022741"/>
    </source>
</evidence>
<dbReference type="GO" id="GO:0008817">
    <property type="term" value="F:corrinoid adenosyltransferase activity"/>
    <property type="evidence" value="ECO:0007669"/>
    <property type="project" value="UniProtKB-EC"/>
</dbReference>
<accession>A0ABS2SRZ6</accession>
<sequence>MKIYTKGGDKGETSVLGARVKKTDVRIDAIGAIDELNSSLGMSISIARTEGLDQLAAELVVLSHQLFDLGADLANINNTIPLKIVPAYTEAIEHRIDVYTELVGPLTRFILPGGSHTAGALHRCRTDTRRAERILSSVPNVPQAIGPYINRLSDYFFTVARLANKELDVDDVFYEGRKTVE</sequence>
<evidence type="ECO:0000256" key="5">
    <source>
        <dbReference type="ARBA" id="ARBA00022573"/>
    </source>
</evidence>
<proteinExistence type="inferred from homology"/>
<gene>
    <name evidence="16" type="ORF">JOC54_001497</name>
</gene>
<evidence type="ECO:0000256" key="10">
    <source>
        <dbReference type="ARBA" id="ARBA00033334"/>
    </source>
</evidence>
<evidence type="ECO:0000259" key="15">
    <source>
        <dbReference type="Pfam" id="PF01923"/>
    </source>
</evidence>
<comment type="pathway">
    <text evidence="1 14">Cofactor biosynthesis; adenosylcobalamin biosynthesis; adenosylcobalamin from cob(II)yrinate a,c-diamide: step 2/7.</text>
</comment>
<evidence type="ECO:0000256" key="6">
    <source>
        <dbReference type="ARBA" id="ARBA00022679"/>
    </source>
</evidence>
<evidence type="ECO:0000313" key="17">
    <source>
        <dbReference type="Proteomes" id="UP001179280"/>
    </source>
</evidence>
<comment type="similarity">
    <text evidence="2 14">Belongs to the Cob(I)alamin adenosyltransferase family.</text>
</comment>
<evidence type="ECO:0000256" key="2">
    <source>
        <dbReference type="ARBA" id="ARBA00007487"/>
    </source>
</evidence>
<keyword evidence="8 14" id="KW-0067">ATP-binding</keyword>
<dbReference type="InterPro" id="IPR036451">
    <property type="entry name" value="CblAdoTrfase-like_sf"/>
</dbReference>
<dbReference type="SUPFAM" id="SSF89028">
    <property type="entry name" value="Cobalamin adenosyltransferase-like"/>
    <property type="match status" value="1"/>
</dbReference>
<evidence type="ECO:0000256" key="9">
    <source>
        <dbReference type="ARBA" id="ARBA00031529"/>
    </source>
</evidence>